<dbReference type="PANTHER" id="PTHR45228">
    <property type="entry name" value="CYCLIC DI-GMP PHOSPHODIESTERASE TM_0186-RELATED"/>
    <property type="match status" value="1"/>
</dbReference>
<dbReference type="RefSeq" id="WP_121900865.1">
    <property type="nucleotide sequence ID" value="NZ_REFW01000001.1"/>
</dbReference>
<dbReference type="InterPro" id="IPR036388">
    <property type="entry name" value="WH-like_DNA-bd_sf"/>
</dbReference>
<dbReference type="OrthoDB" id="9802066at2"/>
<dbReference type="GO" id="GO:0003677">
    <property type="term" value="F:DNA binding"/>
    <property type="evidence" value="ECO:0007669"/>
    <property type="project" value="InterPro"/>
</dbReference>
<feature type="domain" description="HTH luxR-type" evidence="1">
    <location>
        <begin position="451"/>
        <end position="516"/>
    </location>
</feature>
<dbReference type="PROSITE" id="PS51832">
    <property type="entry name" value="HD_GYP"/>
    <property type="match status" value="2"/>
</dbReference>
<dbReference type="Gene3D" id="1.10.3210.10">
    <property type="entry name" value="Hypothetical protein af1432"/>
    <property type="match status" value="2"/>
</dbReference>
<evidence type="ECO:0000313" key="3">
    <source>
        <dbReference type="EMBL" id="RMB62315.1"/>
    </source>
</evidence>
<feature type="domain" description="HD-GYP" evidence="2">
    <location>
        <begin position="261"/>
        <end position="457"/>
    </location>
</feature>
<evidence type="ECO:0000259" key="2">
    <source>
        <dbReference type="PROSITE" id="PS51832"/>
    </source>
</evidence>
<dbReference type="SMART" id="SM00421">
    <property type="entry name" value="HTH_LUXR"/>
    <property type="match status" value="1"/>
</dbReference>
<gene>
    <name evidence="3" type="ORF">EAX62_07100</name>
</gene>
<dbReference type="InterPro" id="IPR003607">
    <property type="entry name" value="HD/PDEase_dom"/>
</dbReference>
<proteinExistence type="predicted"/>
<accession>A0A3M0GBG1</accession>
<comment type="caution">
    <text evidence="3">The sequence shown here is derived from an EMBL/GenBank/DDBJ whole genome shotgun (WGS) entry which is preliminary data.</text>
</comment>
<reference evidence="3 4" key="1">
    <citation type="submission" date="2018-10" db="EMBL/GenBank/DDBJ databases">
        <title>Tessaracoccus antarcticuss sp. nov., isolated from sediment.</title>
        <authorList>
            <person name="Zhou L.Y."/>
            <person name="Du Z.J."/>
        </authorList>
    </citation>
    <scope>NUCLEOTIDE SEQUENCE [LARGE SCALE GENOMIC DNA]</scope>
    <source>
        <strain evidence="3 4">JDX10</strain>
    </source>
</reference>
<dbReference type="PRINTS" id="PR00038">
    <property type="entry name" value="HTHLUXR"/>
</dbReference>
<organism evidence="3 4">
    <name type="scientific">Tessaracoccus antarcticus</name>
    <dbReference type="NCBI Taxonomy" id="2479848"/>
    <lineage>
        <taxon>Bacteria</taxon>
        <taxon>Bacillati</taxon>
        <taxon>Actinomycetota</taxon>
        <taxon>Actinomycetes</taxon>
        <taxon>Propionibacteriales</taxon>
        <taxon>Propionibacteriaceae</taxon>
        <taxon>Tessaracoccus</taxon>
    </lineage>
</organism>
<evidence type="ECO:0000259" key="1">
    <source>
        <dbReference type="PROSITE" id="PS50043"/>
    </source>
</evidence>
<dbReference type="SUPFAM" id="SSF46894">
    <property type="entry name" value="C-terminal effector domain of the bipartite response regulators"/>
    <property type="match status" value="1"/>
</dbReference>
<dbReference type="InterPro" id="IPR000792">
    <property type="entry name" value="Tscrpt_reg_LuxR_C"/>
</dbReference>
<dbReference type="PANTHER" id="PTHR45228:SF5">
    <property type="entry name" value="CYCLIC DI-GMP PHOSPHODIESTERASE VC_1348-RELATED"/>
    <property type="match status" value="1"/>
</dbReference>
<dbReference type="PROSITE" id="PS50043">
    <property type="entry name" value="HTH_LUXR_2"/>
    <property type="match status" value="1"/>
</dbReference>
<dbReference type="Proteomes" id="UP000275256">
    <property type="component" value="Unassembled WGS sequence"/>
</dbReference>
<dbReference type="AlphaFoldDB" id="A0A3M0GBG1"/>
<dbReference type="Pfam" id="PF13487">
    <property type="entry name" value="HD_5"/>
    <property type="match status" value="1"/>
</dbReference>
<dbReference type="PROSITE" id="PS00622">
    <property type="entry name" value="HTH_LUXR_1"/>
    <property type="match status" value="1"/>
</dbReference>
<evidence type="ECO:0000313" key="4">
    <source>
        <dbReference type="Proteomes" id="UP000275256"/>
    </source>
</evidence>
<dbReference type="InterPro" id="IPR016032">
    <property type="entry name" value="Sig_transdc_resp-reg_C-effctor"/>
</dbReference>
<dbReference type="InterPro" id="IPR052020">
    <property type="entry name" value="Cyclic_di-GMP/3'3'-cGAMP_PDE"/>
</dbReference>
<dbReference type="Gene3D" id="1.10.10.10">
    <property type="entry name" value="Winged helix-like DNA-binding domain superfamily/Winged helix DNA-binding domain"/>
    <property type="match status" value="1"/>
</dbReference>
<protein>
    <submittedName>
        <fullName evidence="3">HD domain-containing protein</fullName>
    </submittedName>
</protein>
<dbReference type="SUPFAM" id="SSF109604">
    <property type="entry name" value="HD-domain/PDEase-like"/>
    <property type="match status" value="2"/>
</dbReference>
<feature type="domain" description="HD-GYP" evidence="2">
    <location>
        <begin position="30"/>
        <end position="245"/>
    </location>
</feature>
<dbReference type="GO" id="GO:0006355">
    <property type="term" value="P:regulation of DNA-templated transcription"/>
    <property type="evidence" value="ECO:0007669"/>
    <property type="project" value="InterPro"/>
</dbReference>
<name>A0A3M0GBG1_9ACTN</name>
<keyword evidence="4" id="KW-1185">Reference proteome</keyword>
<dbReference type="EMBL" id="REFW01000001">
    <property type="protein sequence ID" value="RMB62315.1"/>
    <property type="molecule type" value="Genomic_DNA"/>
</dbReference>
<sequence length="529" mass="57407">MAGAGRSGRDVLPRRAEVLAGLSVAIDLGLGQPAEHMLRSATLACRLADRLDLSSEQRGTIYYATLVMWIGCHADSQEYARWFGDDIAVRREAFLVDWSGVPYLRFLLGHVAKGEPLPHRLKVMTTLFRDARGQLGHMIHSHCASAAALAHHIGLPSEVAHVLAFTFERHDGQGLPVGVSGDSIPIEMRVAQLADVAEVHHRMFGLDAAVTMITSRRGGQFDPAVVDAVLASPEEIFAPARDGDAWREALEKAPDHHVRLTNESFDHLVCAIGDFVDLKCPFTLGHSRAVAALASAAGESLGVAEGDVDILRRAGHLHDLGRLGVSNQVWSNPAGLNSSDWERVRMHPYLTERVLDRIPGLGAVRTVARAHHEHLDGTGYPLGLSGSMLGRSERILAAAVAYQSALEPRPYRAELDPEQATVRLRSRSGSGALDPECVEAVLSAAGHRTLRHRREDLLTPREREILCLVARGLTNRQIAGQLVLSEKTVRNHVERTYVKIGASNRVGASLYALEHGLASPPVTAPEAPQ</sequence>
<dbReference type="CDD" id="cd00077">
    <property type="entry name" value="HDc"/>
    <property type="match status" value="1"/>
</dbReference>
<dbReference type="Pfam" id="PF00196">
    <property type="entry name" value="GerE"/>
    <property type="match status" value="1"/>
</dbReference>
<dbReference type="InterPro" id="IPR037522">
    <property type="entry name" value="HD_GYP_dom"/>
</dbReference>
<dbReference type="CDD" id="cd06170">
    <property type="entry name" value="LuxR_C_like"/>
    <property type="match status" value="1"/>
</dbReference>